<dbReference type="GO" id="GO:0016339">
    <property type="term" value="P:calcium-dependent cell-cell adhesion via plasma membrane cell adhesion molecules"/>
    <property type="evidence" value="ECO:0007669"/>
    <property type="project" value="TreeGrafter"/>
</dbReference>
<evidence type="ECO:0000256" key="10">
    <source>
        <dbReference type="ARBA" id="ARBA00022837"/>
    </source>
</evidence>
<dbReference type="Gene3D" id="2.60.40.60">
    <property type="entry name" value="Cadherins"/>
    <property type="match status" value="5"/>
</dbReference>
<name>A0A9Q0E7F7_9TELE</name>
<evidence type="ECO:0000256" key="7">
    <source>
        <dbReference type="ARBA" id="ARBA00022723"/>
    </source>
</evidence>
<dbReference type="OrthoDB" id="9045962at2759"/>
<dbReference type="InterPro" id="IPR020894">
    <property type="entry name" value="Cadherin_CS"/>
</dbReference>
<dbReference type="FunFam" id="2.60.40.60:FF:000158">
    <property type="entry name" value="Dachsous cadherin-related 1"/>
    <property type="match status" value="1"/>
</dbReference>
<comment type="subcellular location">
    <subcellularLocation>
        <location evidence="1">Cell membrane</location>
        <topology evidence="1">Single-pass type I membrane protein</topology>
    </subcellularLocation>
    <subcellularLocation>
        <location evidence="2">Cytoplasm</location>
    </subcellularLocation>
</comment>
<evidence type="ECO:0000256" key="17">
    <source>
        <dbReference type="SAM" id="Phobius"/>
    </source>
</evidence>
<dbReference type="PRINTS" id="PR00205">
    <property type="entry name" value="CADHERIN"/>
</dbReference>
<accession>A0A9Q0E7F7</accession>
<keyword evidence="5" id="KW-0963">Cytoplasm</keyword>
<dbReference type="Proteomes" id="UP001148018">
    <property type="component" value="Unassembled WGS sequence"/>
</dbReference>
<dbReference type="GO" id="GO:0005912">
    <property type="term" value="C:adherens junction"/>
    <property type="evidence" value="ECO:0007669"/>
    <property type="project" value="TreeGrafter"/>
</dbReference>
<keyword evidence="20" id="KW-1185">Reference proteome</keyword>
<evidence type="ECO:0000256" key="14">
    <source>
        <dbReference type="ARBA" id="ARBA00023180"/>
    </source>
</evidence>
<dbReference type="CDD" id="cd11304">
    <property type="entry name" value="Cadherin_repeat"/>
    <property type="match status" value="4"/>
</dbReference>
<dbReference type="GO" id="GO:0000902">
    <property type="term" value="P:cell morphogenesis"/>
    <property type="evidence" value="ECO:0007669"/>
    <property type="project" value="TreeGrafter"/>
</dbReference>
<dbReference type="GO" id="GO:0016342">
    <property type="term" value="C:catenin complex"/>
    <property type="evidence" value="ECO:0007669"/>
    <property type="project" value="TreeGrafter"/>
</dbReference>
<dbReference type="Pfam" id="PF04440">
    <property type="entry name" value="Dysbindin"/>
    <property type="match status" value="1"/>
</dbReference>
<keyword evidence="14" id="KW-0325">Glycoprotein</keyword>
<keyword evidence="12 17" id="KW-1133">Transmembrane helix</keyword>
<dbReference type="GO" id="GO:0034332">
    <property type="term" value="P:adherens junction organization"/>
    <property type="evidence" value="ECO:0007669"/>
    <property type="project" value="TreeGrafter"/>
</dbReference>
<dbReference type="InterPro" id="IPR039808">
    <property type="entry name" value="Cadherin"/>
</dbReference>
<dbReference type="InterPro" id="IPR002126">
    <property type="entry name" value="Cadherin-like_dom"/>
</dbReference>
<feature type="transmembrane region" description="Helical" evidence="17">
    <location>
        <begin position="662"/>
        <end position="687"/>
    </location>
</feature>
<dbReference type="GO" id="GO:0005509">
    <property type="term" value="F:calcium ion binding"/>
    <property type="evidence" value="ECO:0007669"/>
    <property type="project" value="UniProtKB-UniRule"/>
</dbReference>
<dbReference type="GO" id="GO:0007156">
    <property type="term" value="P:homophilic cell adhesion via plasma membrane adhesion molecules"/>
    <property type="evidence" value="ECO:0007669"/>
    <property type="project" value="InterPro"/>
</dbReference>
<keyword evidence="10 15" id="KW-0106">Calcium</keyword>
<dbReference type="GO" id="GO:0007043">
    <property type="term" value="P:cell-cell junction assembly"/>
    <property type="evidence" value="ECO:0007669"/>
    <property type="project" value="TreeGrafter"/>
</dbReference>
<dbReference type="InterPro" id="IPR007531">
    <property type="entry name" value="Dysbindin"/>
</dbReference>
<gene>
    <name evidence="19" type="ORF">NHX12_029800</name>
</gene>
<evidence type="ECO:0000256" key="15">
    <source>
        <dbReference type="PROSITE-ProRule" id="PRU00043"/>
    </source>
</evidence>
<dbReference type="FunFam" id="2.60.40.60:FF:000095">
    <property type="entry name" value="Cadherin 13"/>
    <property type="match status" value="1"/>
</dbReference>
<evidence type="ECO:0000313" key="20">
    <source>
        <dbReference type="Proteomes" id="UP001148018"/>
    </source>
</evidence>
<comment type="similarity">
    <text evidence="3">Belongs to the dysbindin family.</text>
</comment>
<protein>
    <recommendedName>
        <fullName evidence="18">Cadherin domain-containing protein</fullName>
    </recommendedName>
</protein>
<feature type="region of interest" description="Disordered" evidence="16">
    <location>
        <begin position="405"/>
        <end position="429"/>
    </location>
</feature>
<dbReference type="FunFam" id="2.60.40.60:FF:000019">
    <property type="entry name" value="Cadherin 2"/>
    <property type="match status" value="1"/>
</dbReference>
<feature type="domain" description="Cadherin" evidence="18">
    <location>
        <begin position="126"/>
        <end position="199"/>
    </location>
</feature>
<evidence type="ECO:0000256" key="9">
    <source>
        <dbReference type="ARBA" id="ARBA00022737"/>
    </source>
</evidence>
<keyword evidence="13 17" id="KW-0472">Membrane</keyword>
<feature type="domain" description="Cadherin" evidence="18">
    <location>
        <begin position="200"/>
        <end position="309"/>
    </location>
</feature>
<dbReference type="AlphaFoldDB" id="A0A9Q0E7F7"/>
<dbReference type="PROSITE" id="PS50268">
    <property type="entry name" value="CADHERIN_2"/>
    <property type="match status" value="4"/>
</dbReference>
<proteinExistence type="inferred from homology"/>
<evidence type="ECO:0000256" key="12">
    <source>
        <dbReference type="ARBA" id="ARBA00022989"/>
    </source>
</evidence>
<evidence type="ECO:0000256" key="5">
    <source>
        <dbReference type="ARBA" id="ARBA00022490"/>
    </source>
</evidence>
<evidence type="ECO:0000256" key="11">
    <source>
        <dbReference type="ARBA" id="ARBA00022889"/>
    </source>
</evidence>
<keyword evidence="6 17" id="KW-0812">Transmembrane</keyword>
<evidence type="ECO:0000259" key="18">
    <source>
        <dbReference type="PROSITE" id="PS50268"/>
    </source>
</evidence>
<reference evidence="19" key="1">
    <citation type="submission" date="2022-07" db="EMBL/GenBank/DDBJ databases">
        <title>Chromosome-level genome of Muraenolepis orangiensis.</title>
        <authorList>
            <person name="Kim J."/>
        </authorList>
    </citation>
    <scope>NUCLEOTIDE SEQUENCE</scope>
    <source>
        <strain evidence="19">KU_S4_2022</strain>
        <tissue evidence="19">Muscle</tissue>
    </source>
</reference>
<keyword evidence="8" id="KW-0732">Signal</keyword>
<keyword evidence="11" id="KW-0130">Cell adhesion</keyword>
<evidence type="ECO:0000256" key="6">
    <source>
        <dbReference type="ARBA" id="ARBA00022692"/>
    </source>
</evidence>
<comment type="caution">
    <text evidence="19">The sequence shown here is derived from an EMBL/GenBank/DDBJ whole genome shotgun (WGS) entry which is preliminary data.</text>
</comment>
<feature type="domain" description="Cadherin" evidence="18">
    <location>
        <begin position="447"/>
        <end position="554"/>
    </location>
</feature>
<dbReference type="PANTHER" id="PTHR24027">
    <property type="entry name" value="CADHERIN-23"/>
    <property type="match status" value="1"/>
</dbReference>
<dbReference type="PANTHER" id="PTHR24027:SF433">
    <property type="entry name" value="CADHERIN 27-RELATED"/>
    <property type="match status" value="1"/>
</dbReference>
<feature type="region of interest" description="Disordered" evidence="16">
    <location>
        <begin position="42"/>
        <end position="73"/>
    </location>
</feature>
<dbReference type="GO" id="GO:0045296">
    <property type="term" value="F:cadherin binding"/>
    <property type="evidence" value="ECO:0007669"/>
    <property type="project" value="TreeGrafter"/>
</dbReference>
<organism evidence="19 20">
    <name type="scientific">Muraenolepis orangiensis</name>
    <name type="common">Patagonian moray cod</name>
    <dbReference type="NCBI Taxonomy" id="630683"/>
    <lineage>
        <taxon>Eukaryota</taxon>
        <taxon>Metazoa</taxon>
        <taxon>Chordata</taxon>
        <taxon>Craniata</taxon>
        <taxon>Vertebrata</taxon>
        <taxon>Euteleostomi</taxon>
        <taxon>Actinopterygii</taxon>
        <taxon>Neopterygii</taxon>
        <taxon>Teleostei</taxon>
        <taxon>Neoteleostei</taxon>
        <taxon>Acanthomorphata</taxon>
        <taxon>Zeiogadaria</taxon>
        <taxon>Gadariae</taxon>
        <taxon>Gadiformes</taxon>
        <taxon>Muraenolepidoidei</taxon>
        <taxon>Muraenolepididae</taxon>
        <taxon>Muraenolepis</taxon>
    </lineage>
</organism>
<feature type="domain" description="Cadherin" evidence="18">
    <location>
        <begin position="326"/>
        <end position="446"/>
    </location>
</feature>
<keyword evidence="7" id="KW-0479">Metal-binding</keyword>
<dbReference type="SUPFAM" id="SSF49313">
    <property type="entry name" value="Cadherin-like"/>
    <property type="match status" value="5"/>
</dbReference>
<sequence>MGSVSSMEVNVDLLDQMDLSDVSDQDAFDVFFSSGEDGALNSPLPGLDAKSRVSSTSSESSINSQGPVNGNGGDTPSYVLLGVTSSELLSRQKRAWIIDSFTLEEGSQGPFPYVLGKIKVDRKYPVSFEIFGQGVEVYPQGVLTIDKWSGVISVHKSVDYEDMKSLKLKLIASKADQTLDTKLGIEITVLDINDNAPSFQKNLYEVTVGEHLAQGENLLAVLAFDRDKPASLNSSFHYEIGSVSPNPPNAEFAVGKLGQLSFRGCLDYEVGDTYTVLMVARDHGEVVSLSSTATALIHIQDGNNHLPVISGQTGPLTVREGEVGLVPLRLHVTDRDSRHTPAWRARYTVEGDGGGNFRIETDPDTNDGVLTVIKPMDFEEGAERDLVLSVENEMPYYSCEVKARPPTGPWTVDSSTGQSGPGGGGTKGDSVRVTIQVEDMNDPPMFTVRVKEASLEENADIGTFVETLTAVDPDSSHAREFVYEIGSDPGGWLQVDPETGVITTAKRPDRESHYVVGDIYTAVLHAVDSGKPPMTGTATLLLRVLDQNDNMPKLSANKSFVCMGDGPTMTNVTALDPDNEPFGGPFIFELLGEVKGKWSVKPSYGHQVNLVKEPTVYSGLHMLELKISDRQGVSAVNNLTVTVCQCAATPHCSGRSASGATVGFGAIGIMFFALLALLIAVLLAVFMTCKKDSFSLMNDLTYEDGLLSSNIEEPGTDCKSNQSLAYQSNQSSAYQDNQSSAYQGNQSLAYQGNQSSAYQGNQSSAYQYHARAAILGFMSEAALIELLDQRLACVQATEEDLGDYNPHLYAEEGDDGDILELENIKIAEAIFDHRQLDCLGPSFSELAAVCKPQEAQL</sequence>
<dbReference type="GO" id="GO:0016477">
    <property type="term" value="P:cell migration"/>
    <property type="evidence" value="ECO:0007669"/>
    <property type="project" value="TreeGrafter"/>
</dbReference>
<dbReference type="GO" id="GO:0008013">
    <property type="term" value="F:beta-catenin binding"/>
    <property type="evidence" value="ECO:0007669"/>
    <property type="project" value="TreeGrafter"/>
</dbReference>
<keyword evidence="9" id="KW-0677">Repeat</keyword>
<dbReference type="GO" id="GO:0005737">
    <property type="term" value="C:cytoplasm"/>
    <property type="evidence" value="ECO:0007669"/>
    <property type="project" value="UniProtKB-SubCell"/>
</dbReference>
<feature type="compositionally biased region" description="Low complexity" evidence="16">
    <location>
        <begin position="52"/>
        <end position="64"/>
    </location>
</feature>
<evidence type="ECO:0000256" key="1">
    <source>
        <dbReference type="ARBA" id="ARBA00004251"/>
    </source>
</evidence>
<evidence type="ECO:0000256" key="16">
    <source>
        <dbReference type="SAM" id="MobiDB-lite"/>
    </source>
</evidence>
<dbReference type="Pfam" id="PF00028">
    <property type="entry name" value="Cadherin"/>
    <property type="match status" value="3"/>
</dbReference>
<evidence type="ECO:0000256" key="3">
    <source>
        <dbReference type="ARBA" id="ARBA00008686"/>
    </source>
</evidence>
<dbReference type="SMART" id="SM00112">
    <property type="entry name" value="CA"/>
    <property type="match status" value="4"/>
</dbReference>
<dbReference type="GO" id="GO:0044331">
    <property type="term" value="P:cell-cell adhesion mediated by cadherin"/>
    <property type="evidence" value="ECO:0007669"/>
    <property type="project" value="TreeGrafter"/>
</dbReference>
<evidence type="ECO:0000256" key="2">
    <source>
        <dbReference type="ARBA" id="ARBA00004496"/>
    </source>
</evidence>
<dbReference type="FunFam" id="2.60.40.60:FF:000011">
    <property type="entry name" value="Cadherin 1"/>
    <property type="match status" value="1"/>
</dbReference>
<dbReference type="EMBL" id="JANIIK010000046">
    <property type="protein sequence ID" value="KAJ3602040.1"/>
    <property type="molecule type" value="Genomic_DNA"/>
</dbReference>
<evidence type="ECO:0000313" key="19">
    <source>
        <dbReference type="EMBL" id="KAJ3602040.1"/>
    </source>
</evidence>
<evidence type="ECO:0000256" key="13">
    <source>
        <dbReference type="ARBA" id="ARBA00023136"/>
    </source>
</evidence>
<evidence type="ECO:0000256" key="4">
    <source>
        <dbReference type="ARBA" id="ARBA00022475"/>
    </source>
</evidence>
<dbReference type="GO" id="GO:0060027">
    <property type="term" value="P:convergent extension involved in gastrulation"/>
    <property type="evidence" value="ECO:0007669"/>
    <property type="project" value="UniProtKB-ARBA"/>
</dbReference>
<dbReference type="PROSITE" id="PS00232">
    <property type="entry name" value="CADHERIN_1"/>
    <property type="match status" value="2"/>
</dbReference>
<keyword evidence="4" id="KW-1003">Cell membrane</keyword>
<evidence type="ECO:0000256" key="8">
    <source>
        <dbReference type="ARBA" id="ARBA00022729"/>
    </source>
</evidence>
<dbReference type="InterPro" id="IPR015919">
    <property type="entry name" value="Cadherin-like_sf"/>
</dbReference>